<dbReference type="GO" id="GO:0005886">
    <property type="term" value="C:plasma membrane"/>
    <property type="evidence" value="ECO:0007669"/>
    <property type="project" value="UniProtKB-SubCell"/>
</dbReference>
<evidence type="ECO:0000256" key="7">
    <source>
        <dbReference type="ARBA" id="ARBA00023136"/>
    </source>
</evidence>
<comment type="subcellular location">
    <subcellularLocation>
        <location evidence="1">Cell membrane</location>
        <topology evidence="1">Multi-pass membrane protein</topology>
    </subcellularLocation>
</comment>
<dbReference type="PANTHER" id="PTHR47019:SF1">
    <property type="entry name" value="LIPID II FLIPPASE MURJ"/>
    <property type="match status" value="1"/>
</dbReference>
<feature type="transmembrane region" description="Helical" evidence="9">
    <location>
        <begin position="153"/>
        <end position="171"/>
    </location>
</feature>
<feature type="transmembrane region" description="Helical" evidence="9">
    <location>
        <begin position="285"/>
        <end position="306"/>
    </location>
</feature>
<dbReference type="PANTHER" id="PTHR47019">
    <property type="entry name" value="LIPID II FLIPPASE MURJ"/>
    <property type="match status" value="1"/>
</dbReference>
<evidence type="ECO:0000256" key="1">
    <source>
        <dbReference type="ARBA" id="ARBA00004651"/>
    </source>
</evidence>
<keyword evidence="2" id="KW-1003">Cell membrane</keyword>
<feature type="transmembrane region" description="Helical" evidence="9">
    <location>
        <begin position="614"/>
        <end position="635"/>
    </location>
</feature>
<evidence type="ECO:0000256" key="9">
    <source>
        <dbReference type="SAM" id="Phobius"/>
    </source>
</evidence>
<dbReference type="EMBL" id="CP044427">
    <property type="protein sequence ID" value="QFG68803.1"/>
    <property type="molecule type" value="Genomic_DNA"/>
</dbReference>
<keyword evidence="7 9" id="KW-0472">Membrane</keyword>
<feature type="region of interest" description="Disordered" evidence="8">
    <location>
        <begin position="1"/>
        <end position="143"/>
    </location>
</feature>
<feature type="transmembrane region" description="Helical" evidence="9">
    <location>
        <begin position="241"/>
        <end position="265"/>
    </location>
</feature>
<feature type="transmembrane region" description="Helical" evidence="9">
    <location>
        <begin position="554"/>
        <end position="573"/>
    </location>
</feature>
<evidence type="ECO:0000313" key="11">
    <source>
        <dbReference type="Proteomes" id="UP000326546"/>
    </source>
</evidence>
<keyword evidence="4" id="KW-0133">Cell shape</keyword>
<dbReference type="PRINTS" id="PR01806">
    <property type="entry name" value="VIRFACTRMVIN"/>
</dbReference>
<dbReference type="GO" id="GO:0015648">
    <property type="term" value="F:lipid-linked peptidoglycan transporter activity"/>
    <property type="evidence" value="ECO:0007669"/>
    <property type="project" value="TreeGrafter"/>
</dbReference>
<evidence type="ECO:0000256" key="8">
    <source>
        <dbReference type="SAM" id="MobiDB-lite"/>
    </source>
</evidence>
<dbReference type="InterPro" id="IPR004268">
    <property type="entry name" value="MurJ"/>
</dbReference>
<evidence type="ECO:0000256" key="4">
    <source>
        <dbReference type="ARBA" id="ARBA00022960"/>
    </source>
</evidence>
<proteinExistence type="predicted"/>
<accession>A0A5J6V6X1</accession>
<keyword evidence="6 9" id="KW-1133">Transmembrane helix</keyword>
<sequence>MVRPPWSRGGPAHRGRSGADRRGSQPGQPFRPAARPGTQGGAVVRHTSAAGRTPGRRHGCRGQPGRPTRRPRGPLHAGGHRRQPARRSGRGRRSTAPDGPWTVDRPGGRDGADPAQRAGELHRRHRVDPGAAQPGRLGEGVTSPASARLGGQGLLAAAGVVAAVTLVSRAVGLARWGAFSHAVGATCVGEVYATANTVPNVLFEIAAGGALAAVAVPLVARHLHRGNDELADRTASALLSWALLVLLPLTLLLALAAGPITALLLGGGGLDRGCEPAAAQAAGRVMLLLFAPQVALYGVGIVLTGVLQAHRRFFAAALAPLLSSLVVIAVYLAFGALYEPDQDLALSDLPTSALVLLAGGTTLGVVALSLPLLVPAVRLGIRWRPTLRFPGGSGRLAGALAGAGVLGVGAQQLFVVVVILLTNRTGVAGIAVWNYAQTIYLLPYAVLVVPLATAAFPRLTDEPERAVATLRRALTASVVAAVAGAAVLVATRHDVGTVFLALDRGSGGAGRASLEALPPTLALLAPGLVGFALLAVLTRALYAAHRPWDAAAGTVLGWAVAALLPLAVVPVLLARDGTIREVLAMLAAASSVGMGVAAGILLARTRRVWGAPALAGAGRAGLAALAGAAVVVLARELLATTWVPTQWPGALLAGTLTGAAVLVVVAAALRVLAPKSFDQVRARVAARRERTRERVGPGGVR</sequence>
<evidence type="ECO:0000256" key="3">
    <source>
        <dbReference type="ARBA" id="ARBA00022692"/>
    </source>
</evidence>
<dbReference type="KEGG" id="serw:FY030_08875"/>
<dbReference type="InterPro" id="IPR051050">
    <property type="entry name" value="Lipid_II_flippase_MurJ/MviN"/>
</dbReference>
<feature type="transmembrane region" description="Helical" evidence="9">
    <location>
        <begin position="579"/>
        <end position="602"/>
    </location>
</feature>
<feature type="transmembrane region" description="Helical" evidence="9">
    <location>
        <begin position="521"/>
        <end position="542"/>
    </location>
</feature>
<keyword evidence="3 9" id="KW-0812">Transmembrane</keyword>
<evidence type="ECO:0000256" key="2">
    <source>
        <dbReference type="ARBA" id="ARBA00022475"/>
    </source>
</evidence>
<dbReference type="Proteomes" id="UP000326546">
    <property type="component" value="Chromosome"/>
</dbReference>
<dbReference type="GO" id="GO:0009252">
    <property type="term" value="P:peptidoglycan biosynthetic process"/>
    <property type="evidence" value="ECO:0007669"/>
    <property type="project" value="UniProtKB-KW"/>
</dbReference>
<dbReference type="AlphaFoldDB" id="A0A5J6V6X1"/>
<evidence type="ECO:0000313" key="10">
    <source>
        <dbReference type="EMBL" id="QFG68803.1"/>
    </source>
</evidence>
<name>A0A5J6V6X1_9MICO</name>
<gene>
    <name evidence="10" type="ORF">FY030_08875</name>
</gene>
<keyword evidence="11" id="KW-1185">Reference proteome</keyword>
<reference evidence="10 11" key="1">
    <citation type="submission" date="2019-09" db="EMBL/GenBank/DDBJ databases">
        <title>Serinicoccus pratensis sp. nov., isolated from meadow soil.</title>
        <authorList>
            <person name="Zhang W."/>
        </authorList>
    </citation>
    <scope>NUCLEOTIDE SEQUENCE [LARGE SCALE GENOMIC DNA]</scope>
    <source>
        <strain evidence="10 11">W204</strain>
    </source>
</reference>
<feature type="transmembrane region" description="Helical" evidence="9">
    <location>
        <begin position="396"/>
        <end position="421"/>
    </location>
</feature>
<evidence type="ECO:0000256" key="5">
    <source>
        <dbReference type="ARBA" id="ARBA00022984"/>
    </source>
</evidence>
<feature type="transmembrane region" description="Helical" evidence="9">
    <location>
        <begin position="647"/>
        <end position="673"/>
    </location>
</feature>
<dbReference type="OrthoDB" id="4350032at2"/>
<keyword evidence="5" id="KW-0573">Peptidoglycan synthesis</keyword>
<feature type="compositionally biased region" description="Basic residues" evidence="8">
    <location>
        <begin position="67"/>
        <end position="93"/>
    </location>
</feature>
<feature type="transmembrane region" description="Helical" evidence="9">
    <location>
        <begin position="201"/>
        <end position="220"/>
    </location>
</feature>
<organism evidence="10 11">
    <name type="scientific">Ornithinimicrobium pratense</name>
    <dbReference type="NCBI Taxonomy" id="2593973"/>
    <lineage>
        <taxon>Bacteria</taxon>
        <taxon>Bacillati</taxon>
        <taxon>Actinomycetota</taxon>
        <taxon>Actinomycetes</taxon>
        <taxon>Micrococcales</taxon>
        <taxon>Ornithinimicrobiaceae</taxon>
        <taxon>Ornithinimicrobium</taxon>
    </lineage>
</organism>
<feature type="transmembrane region" description="Helical" evidence="9">
    <location>
        <begin position="441"/>
        <end position="460"/>
    </location>
</feature>
<feature type="transmembrane region" description="Helical" evidence="9">
    <location>
        <begin position="354"/>
        <end position="375"/>
    </location>
</feature>
<evidence type="ECO:0000256" key="6">
    <source>
        <dbReference type="ARBA" id="ARBA00022989"/>
    </source>
</evidence>
<dbReference type="Pfam" id="PF03023">
    <property type="entry name" value="MurJ"/>
    <property type="match status" value="1"/>
</dbReference>
<feature type="transmembrane region" description="Helical" evidence="9">
    <location>
        <begin position="472"/>
        <end position="490"/>
    </location>
</feature>
<dbReference type="GO" id="GO:0008360">
    <property type="term" value="P:regulation of cell shape"/>
    <property type="evidence" value="ECO:0007669"/>
    <property type="project" value="UniProtKB-KW"/>
</dbReference>
<dbReference type="GO" id="GO:0034204">
    <property type="term" value="P:lipid translocation"/>
    <property type="evidence" value="ECO:0007669"/>
    <property type="project" value="TreeGrafter"/>
</dbReference>
<feature type="transmembrane region" description="Helical" evidence="9">
    <location>
        <begin position="313"/>
        <end position="334"/>
    </location>
</feature>
<protein>
    <submittedName>
        <fullName evidence="10">Virulence factor MviN</fullName>
    </submittedName>
</protein>